<evidence type="ECO:0000256" key="2">
    <source>
        <dbReference type="ARBA" id="ARBA00022679"/>
    </source>
</evidence>
<dbReference type="InterPro" id="IPR013482">
    <property type="entry name" value="Molybde_CF_guanTrfase"/>
</dbReference>
<comment type="similarity">
    <text evidence="8">Belongs to the MobA family.</text>
</comment>
<gene>
    <name evidence="8 10" type="primary">mobA</name>
    <name evidence="10" type="ORF">E2I14_02380</name>
</gene>
<proteinExistence type="inferred from homology"/>
<organism evidence="10 11">
    <name type="scientific">Sapientia aquatica</name>
    <dbReference type="NCBI Taxonomy" id="1549640"/>
    <lineage>
        <taxon>Bacteria</taxon>
        <taxon>Pseudomonadati</taxon>
        <taxon>Pseudomonadota</taxon>
        <taxon>Betaproteobacteria</taxon>
        <taxon>Burkholderiales</taxon>
        <taxon>Oxalobacteraceae</taxon>
        <taxon>Sapientia</taxon>
    </lineage>
</organism>
<comment type="caution">
    <text evidence="10">The sequence shown here is derived from an EMBL/GenBank/DDBJ whole genome shotgun (WGS) entry which is preliminary data.</text>
</comment>
<comment type="catalytic activity">
    <reaction evidence="8">
        <text>Mo-molybdopterin + GTP + H(+) = Mo-molybdopterin guanine dinucleotide + diphosphate</text>
        <dbReference type="Rhea" id="RHEA:34243"/>
        <dbReference type="ChEBI" id="CHEBI:15378"/>
        <dbReference type="ChEBI" id="CHEBI:33019"/>
        <dbReference type="ChEBI" id="CHEBI:37565"/>
        <dbReference type="ChEBI" id="CHEBI:71302"/>
        <dbReference type="ChEBI" id="CHEBI:71310"/>
        <dbReference type="EC" id="2.7.7.77"/>
    </reaction>
</comment>
<dbReference type="PANTHER" id="PTHR19136">
    <property type="entry name" value="MOLYBDENUM COFACTOR GUANYLYLTRANSFERASE"/>
    <property type="match status" value="1"/>
</dbReference>
<dbReference type="RefSeq" id="WP_133325042.1">
    <property type="nucleotide sequence ID" value="NZ_SMYL01000001.1"/>
</dbReference>
<dbReference type="OrthoDB" id="9788394at2"/>
<evidence type="ECO:0000256" key="4">
    <source>
        <dbReference type="ARBA" id="ARBA00022741"/>
    </source>
</evidence>
<evidence type="ECO:0000256" key="7">
    <source>
        <dbReference type="ARBA" id="ARBA00023150"/>
    </source>
</evidence>
<dbReference type="Proteomes" id="UP000294829">
    <property type="component" value="Unassembled WGS sequence"/>
</dbReference>
<dbReference type="InterPro" id="IPR025877">
    <property type="entry name" value="MobA-like_NTP_Trfase"/>
</dbReference>
<reference evidence="10 11" key="1">
    <citation type="submission" date="2019-03" db="EMBL/GenBank/DDBJ databases">
        <title>Sapientia aquatica gen. nov., sp. nov., isolated from a crater lake.</title>
        <authorList>
            <person name="Felfoldi T."/>
            <person name="Szabo A."/>
            <person name="Toth E."/>
            <person name="Schumann P."/>
            <person name="Keki Z."/>
            <person name="Marialigeti K."/>
            <person name="Mathe I."/>
        </authorList>
    </citation>
    <scope>NUCLEOTIDE SEQUENCE [LARGE SCALE GENOMIC DNA]</scope>
    <source>
        <strain evidence="10 11">SA-152</strain>
    </source>
</reference>
<evidence type="ECO:0000256" key="3">
    <source>
        <dbReference type="ARBA" id="ARBA00022723"/>
    </source>
</evidence>
<evidence type="ECO:0000256" key="6">
    <source>
        <dbReference type="ARBA" id="ARBA00023134"/>
    </source>
</evidence>
<dbReference type="GO" id="GO:0005525">
    <property type="term" value="F:GTP binding"/>
    <property type="evidence" value="ECO:0007669"/>
    <property type="project" value="UniProtKB-UniRule"/>
</dbReference>
<dbReference type="CDD" id="cd02503">
    <property type="entry name" value="MobA"/>
    <property type="match status" value="1"/>
</dbReference>
<evidence type="ECO:0000259" key="9">
    <source>
        <dbReference type="Pfam" id="PF12804"/>
    </source>
</evidence>
<feature type="binding site" evidence="8">
    <location>
        <position position="30"/>
    </location>
    <ligand>
        <name>GTP</name>
        <dbReference type="ChEBI" id="CHEBI:37565"/>
    </ligand>
</feature>
<keyword evidence="6 8" id="KW-0342">GTP-binding</keyword>
<dbReference type="Pfam" id="PF12804">
    <property type="entry name" value="NTP_transf_3"/>
    <property type="match status" value="1"/>
</dbReference>
<feature type="binding site" evidence="8">
    <location>
        <position position="106"/>
    </location>
    <ligand>
        <name>Mg(2+)</name>
        <dbReference type="ChEBI" id="CHEBI:18420"/>
    </ligand>
</feature>
<comment type="subcellular location">
    <subcellularLocation>
        <location evidence="8">Cytoplasm</location>
    </subcellularLocation>
</comment>
<keyword evidence="4 8" id="KW-0547">Nucleotide-binding</keyword>
<sequence>MVNITELQKSLITGLILAGGRATRMQELDKGLQIFRDATLIEHVIKRFAPQVNSIIINANRNQPTYSELGYPVVSDVRADYAGPLAGLEAGLLACETPYLLTVPCDSPFLPLNLASKLMHELERTNADLAMACSGNSAQPCLQPVFCLIKTMHLNRLQAYLNGGGRKMSGWFDGLTMTPVYFENETEFTNLNTLDELGLYSP</sequence>
<name>A0A4R5W5S8_9BURK</name>
<dbReference type="GO" id="GO:0061603">
    <property type="term" value="F:molybdenum cofactor guanylyltransferase activity"/>
    <property type="evidence" value="ECO:0007669"/>
    <property type="project" value="UniProtKB-EC"/>
</dbReference>
<evidence type="ECO:0000256" key="1">
    <source>
        <dbReference type="ARBA" id="ARBA00022490"/>
    </source>
</evidence>
<evidence type="ECO:0000313" key="10">
    <source>
        <dbReference type="EMBL" id="TDK68409.1"/>
    </source>
</evidence>
<dbReference type="GO" id="GO:1902758">
    <property type="term" value="P:bis(molybdopterin guanine dinucleotide)molybdenum biosynthetic process"/>
    <property type="evidence" value="ECO:0007669"/>
    <property type="project" value="TreeGrafter"/>
</dbReference>
<dbReference type="PANTHER" id="PTHR19136:SF81">
    <property type="entry name" value="MOLYBDENUM COFACTOR GUANYLYLTRANSFERASE"/>
    <property type="match status" value="1"/>
</dbReference>
<evidence type="ECO:0000313" key="11">
    <source>
        <dbReference type="Proteomes" id="UP000294829"/>
    </source>
</evidence>
<comment type="cofactor">
    <cofactor evidence="8">
        <name>Mg(2+)</name>
        <dbReference type="ChEBI" id="CHEBI:18420"/>
    </cofactor>
</comment>
<evidence type="ECO:0000256" key="8">
    <source>
        <dbReference type="HAMAP-Rule" id="MF_00316"/>
    </source>
</evidence>
<keyword evidence="2 8" id="KW-0808">Transferase</keyword>
<keyword evidence="1 8" id="KW-0963">Cytoplasm</keyword>
<dbReference type="AlphaFoldDB" id="A0A4R5W5S8"/>
<feature type="binding site" evidence="8">
    <location>
        <position position="76"/>
    </location>
    <ligand>
        <name>GTP</name>
        <dbReference type="ChEBI" id="CHEBI:37565"/>
    </ligand>
</feature>
<dbReference type="NCBIfam" id="TIGR02665">
    <property type="entry name" value="molyb_mobA"/>
    <property type="match status" value="1"/>
</dbReference>
<dbReference type="SUPFAM" id="SSF53448">
    <property type="entry name" value="Nucleotide-diphospho-sugar transferases"/>
    <property type="match status" value="1"/>
</dbReference>
<dbReference type="GO" id="GO:0005737">
    <property type="term" value="C:cytoplasm"/>
    <property type="evidence" value="ECO:0007669"/>
    <property type="project" value="UniProtKB-SubCell"/>
</dbReference>
<keyword evidence="11" id="KW-1185">Reference proteome</keyword>
<dbReference type="EMBL" id="SMYL01000001">
    <property type="protein sequence ID" value="TDK68409.1"/>
    <property type="molecule type" value="Genomic_DNA"/>
</dbReference>
<evidence type="ECO:0000256" key="5">
    <source>
        <dbReference type="ARBA" id="ARBA00022842"/>
    </source>
</evidence>
<feature type="domain" description="MobA-like NTP transferase" evidence="9">
    <location>
        <begin position="14"/>
        <end position="168"/>
    </location>
</feature>
<dbReference type="GO" id="GO:0046872">
    <property type="term" value="F:metal ion binding"/>
    <property type="evidence" value="ECO:0007669"/>
    <property type="project" value="UniProtKB-KW"/>
</dbReference>
<protein>
    <recommendedName>
        <fullName evidence="8">Molybdenum cofactor guanylyltransferase</fullName>
        <shortName evidence="8">MoCo guanylyltransferase</shortName>
        <ecNumber evidence="8">2.7.7.77</ecNumber>
    </recommendedName>
    <alternativeName>
        <fullName evidence="8">GTP:molybdopterin guanylyltransferase</fullName>
    </alternativeName>
    <alternativeName>
        <fullName evidence="8">Mo-MPT guanylyltransferase</fullName>
    </alternativeName>
    <alternativeName>
        <fullName evidence="8">Molybdopterin guanylyltransferase</fullName>
    </alternativeName>
    <alternativeName>
        <fullName evidence="8">Molybdopterin-guanine dinucleotide synthase</fullName>
        <shortName evidence="8">MGD synthase</shortName>
    </alternativeName>
</protein>
<dbReference type="HAMAP" id="MF_00316">
    <property type="entry name" value="MobA"/>
    <property type="match status" value="1"/>
</dbReference>
<comment type="subunit">
    <text evidence="8">Monomer.</text>
</comment>
<comment type="domain">
    <text evidence="8">The N-terminal domain determines nucleotide recognition and specific binding, while the C-terminal domain determines the specific binding to the target protein.</text>
</comment>
<keyword evidence="10" id="KW-0548">Nucleotidyltransferase</keyword>
<keyword evidence="5 8" id="KW-0460">Magnesium</keyword>
<dbReference type="InterPro" id="IPR029044">
    <property type="entry name" value="Nucleotide-diphossugar_trans"/>
</dbReference>
<dbReference type="EC" id="2.7.7.77" evidence="8"/>
<feature type="binding site" evidence="8">
    <location>
        <begin position="17"/>
        <end position="19"/>
    </location>
    <ligand>
        <name>GTP</name>
        <dbReference type="ChEBI" id="CHEBI:37565"/>
    </ligand>
</feature>
<feature type="binding site" evidence="8">
    <location>
        <position position="106"/>
    </location>
    <ligand>
        <name>GTP</name>
        <dbReference type="ChEBI" id="CHEBI:37565"/>
    </ligand>
</feature>
<feature type="binding site" evidence="8">
    <location>
        <position position="58"/>
    </location>
    <ligand>
        <name>GTP</name>
        <dbReference type="ChEBI" id="CHEBI:37565"/>
    </ligand>
</feature>
<dbReference type="Gene3D" id="3.90.550.10">
    <property type="entry name" value="Spore Coat Polysaccharide Biosynthesis Protein SpsA, Chain A"/>
    <property type="match status" value="1"/>
</dbReference>
<comment type="function">
    <text evidence="8">Transfers a GMP moiety from GTP to Mo-molybdopterin (Mo-MPT) cofactor (Moco or molybdenum cofactor) to form Mo-molybdopterin guanine dinucleotide (Mo-MGD) cofactor.</text>
</comment>
<accession>A0A4R5W5S8</accession>
<keyword evidence="7 8" id="KW-0501">Molybdenum cofactor biosynthesis</keyword>
<keyword evidence="3 8" id="KW-0479">Metal-binding</keyword>